<sequence length="196" mass="22675">MTSLNQTMNAKRTVRSEDIDWEPIFEQITGSVEAPVSHLTLSHQLKNTHDLDSNEAWGVVTDASKRGELLQVIVECFPEIHRKYYFIPRVRFEDAGRVFVPFWDCVLEEVIRGDGWFSRSNLQDWIRERNDEDVSERTLAAIDDHLEAITPAYTPKQSMKETKIRSDTMRLYQKLSKVSDATNTDISDFDTDTMSV</sequence>
<gene>
    <name evidence="1" type="ORF">DM867_00225</name>
</gene>
<dbReference type="Proteomes" id="UP000326865">
    <property type="component" value="Unassembled WGS sequence"/>
</dbReference>
<organism evidence="1 2">
    <name type="scientific">Halosegnis rubeus</name>
    <dbReference type="NCBI Taxonomy" id="2212850"/>
    <lineage>
        <taxon>Archaea</taxon>
        <taxon>Methanobacteriati</taxon>
        <taxon>Methanobacteriota</taxon>
        <taxon>Stenosarchaea group</taxon>
        <taxon>Halobacteria</taxon>
        <taxon>Halobacteriales</taxon>
        <taxon>Natronomonadaceae</taxon>
        <taxon>Halosegnis</taxon>
    </lineage>
</organism>
<proteinExistence type="predicted"/>
<evidence type="ECO:0000313" key="1">
    <source>
        <dbReference type="EMBL" id="KAB7515612.1"/>
    </source>
</evidence>
<dbReference type="EMBL" id="QKKZ01000001">
    <property type="protein sequence ID" value="KAB7515612.1"/>
    <property type="molecule type" value="Genomic_DNA"/>
</dbReference>
<name>A0A5N5UDV1_9EURY</name>
<evidence type="ECO:0000313" key="2">
    <source>
        <dbReference type="Proteomes" id="UP000326865"/>
    </source>
</evidence>
<keyword evidence="2" id="KW-1185">Reference proteome</keyword>
<protein>
    <submittedName>
        <fullName evidence="1">Uncharacterized protein</fullName>
    </submittedName>
</protein>
<accession>A0A5N5UDV1</accession>
<dbReference type="AlphaFoldDB" id="A0A5N5UDV1"/>
<dbReference type="RefSeq" id="WP_152133537.1">
    <property type="nucleotide sequence ID" value="NZ_QKKZ01000001.1"/>
</dbReference>
<reference evidence="1 2" key="1">
    <citation type="submission" date="2019-10" db="EMBL/GenBank/DDBJ databases">
        <title>Unraveling microbial dark matter from salterns through culturing: the case of the genus Halosegnis.</title>
        <authorList>
            <person name="Duran-Viseras A."/>
            <person name="Andrei A.-S."/>
            <person name="Vera-Gargallo B."/>
            <person name="Ghai R."/>
            <person name="Sanchez-Porro C."/>
            <person name="Ventosa A."/>
        </authorList>
    </citation>
    <scope>NUCLEOTIDE SEQUENCE [LARGE SCALE GENOMIC DNA]</scope>
    <source>
        <strain evidence="1 2">F18-79</strain>
    </source>
</reference>
<comment type="caution">
    <text evidence="1">The sequence shown here is derived from an EMBL/GenBank/DDBJ whole genome shotgun (WGS) entry which is preliminary data.</text>
</comment>